<gene>
    <name evidence="1" type="ORF">FRZ06_16875</name>
</gene>
<dbReference type="EMBL" id="CP042469">
    <property type="protein sequence ID" value="QOX64900.1"/>
    <property type="molecule type" value="Genomic_DNA"/>
</dbReference>
<keyword evidence="2" id="KW-1185">Reference proteome</keyword>
<protein>
    <submittedName>
        <fullName evidence="1">GHKL domain-containing protein</fullName>
    </submittedName>
</protein>
<reference evidence="1" key="1">
    <citation type="submission" date="2019-08" db="EMBL/GenBank/DDBJ databases">
        <title>Genome sequence of Clostridiales bacterium MT110.</title>
        <authorList>
            <person name="Cao J."/>
        </authorList>
    </citation>
    <scope>NUCLEOTIDE SEQUENCE</scope>
    <source>
        <strain evidence="1">MT110</strain>
    </source>
</reference>
<name>A0ACD1AEP9_9FIRM</name>
<sequence>MLFWINFLLWCFGILWIGFFFAMALEPRWEKAPRWLLAVGFTLFCLPEAYLKITSTATPWFELLALLAYGTLLLYILIPFKDRIWKKILLFILFSAITYISEILCKFLAGNMDTSFDPSFNSPEMVWMVATNTTVLIIFSALLLMIWNRFVSQRTTPRRTMIFFIFPFSQLVTLYALNDSIPAEGSSGGVLGSVGILAGFLSDLILLYILVEQGQKEALAMQLQELETLHQVEQIHYQAIEARREEMAKLRHDFNNQLVTAYHLAEQGEMAKMRALLDAVKAGIAGTGEYPYCGNAVVNAVLNEKAAACQARGIRLETELELGEIPSIQPIHMCSIFTNLLDNAIHAAEKCPEPERFILLKSARKEDYLHIKVENSALETKKAHQHQRKGYGQEILRDIALRYGGEFQAEWNSGIYCAMLALTVVE</sequence>
<evidence type="ECO:0000313" key="1">
    <source>
        <dbReference type="EMBL" id="QOX64900.1"/>
    </source>
</evidence>
<dbReference type="Proteomes" id="UP000594014">
    <property type="component" value="Chromosome"/>
</dbReference>
<evidence type="ECO:0000313" key="2">
    <source>
        <dbReference type="Proteomes" id="UP000594014"/>
    </source>
</evidence>
<organism evidence="1 2">
    <name type="scientific">Anoxybacterium hadale</name>
    <dbReference type="NCBI Taxonomy" id="3408580"/>
    <lineage>
        <taxon>Bacteria</taxon>
        <taxon>Bacillati</taxon>
        <taxon>Bacillota</taxon>
        <taxon>Clostridia</taxon>
        <taxon>Peptostreptococcales</taxon>
        <taxon>Anaerovoracaceae</taxon>
        <taxon>Anoxybacterium</taxon>
    </lineage>
</organism>
<proteinExistence type="predicted"/>
<accession>A0ACD1AEP9</accession>